<reference evidence="2" key="2">
    <citation type="submission" date="2021-03" db="EMBL/GenBank/DDBJ databases">
        <authorList>
            <person name="Alouane T."/>
            <person name="Langin T."/>
            <person name="Bonhomme L."/>
        </authorList>
    </citation>
    <scope>NUCLEOTIDE SEQUENCE</scope>
    <source>
        <strain evidence="2">MDC_Fg202</strain>
    </source>
</reference>
<evidence type="ECO:0000313" key="4">
    <source>
        <dbReference type="Proteomes" id="UP000746612"/>
    </source>
</evidence>
<feature type="compositionally biased region" description="Basic and acidic residues" evidence="1">
    <location>
        <begin position="72"/>
        <end position="85"/>
    </location>
</feature>
<gene>
    <name evidence="3" type="ORF">FUG_LOCUS18523</name>
    <name evidence="2" type="ORF">MDCFG202_LOCUS31839</name>
</gene>
<organism evidence="2 4">
    <name type="scientific">Gibberella zeae</name>
    <name type="common">Wheat head blight fungus</name>
    <name type="synonym">Fusarium graminearum</name>
    <dbReference type="NCBI Taxonomy" id="5518"/>
    <lineage>
        <taxon>Eukaryota</taxon>
        <taxon>Fungi</taxon>
        <taxon>Dikarya</taxon>
        <taxon>Ascomycota</taxon>
        <taxon>Pezizomycotina</taxon>
        <taxon>Sordariomycetes</taxon>
        <taxon>Hypocreomycetidae</taxon>
        <taxon>Hypocreales</taxon>
        <taxon>Nectriaceae</taxon>
        <taxon>Fusarium</taxon>
    </lineage>
</organism>
<sequence>MVDDGVYIASQRHFTVSLHLQSAKARMPRHLDDESVCENDGHERRIWTYLGAIYRGRVTIYTDEELREACTPHKVQPHADERINQRSDVGGIQSHDR</sequence>
<reference evidence="3" key="1">
    <citation type="submission" date="2019-04" db="EMBL/GenBank/DDBJ databases">
        <authorList>
            <person name="Melise S."/>
            <person name="Noan J."/>
            <person name="Okalmin O."/>
        </authorList>
    </citation>
    <scope>NUCLEOTIDE SEQUENCE</scope>
    <source>
        <strain evidence="3">FN9</strain>
    </source>
</reference>
<dbReference type="EMBL" id="CAAKMV010000022">
    <property type="protein sequence ID" value="VIO52098.1"/>
    <property type="molecule type" value="Genomic_DNA"/>
</dbReference>
<accession>A0A4U9FB79</accession>
<protein>
    <submittedName>
        <fullName evidence="2">Uncharacterized protein</fullName>
    </submittedName>
</protein>
<dbReference type="EMBL" id="CAJPIJ010000069">
    <property type="protein sequence ID" value="CAG1965635.1"/>
    <property type="molecule type" value="Genomic_DNA"/>
</dbReference>
<evidence type="ECO:0000313" key="3">
    <source>
        <dbReference type="EMBL" id="VIO52098.1"/>
    </source>
</evidence>
<feature type="region of interest" description="Disordered" evidence="1">
    <location>
        <begin position="72"/>
        <end position="97"/>
    </location>
</feature>
<name>A0A4U9FB79_GIBZA</name>
<dbReference type="Proteomes" id="UP000746612">
    <property type="component" value="Unassembled WGS sequence"/>
</dbReference>
<dbReference type="AlphaFoldDB" id="A0A4U9FB79"/>
<evidence type="ECO:0000256" key="1">
    <source>
        <dbReference type="SAM" id="MobiDB-lite"/>
    </source>
</evidence>
<proteinExistence type="predicted"/>
<evidence type="ECO:0000313" key="2">
    <source>
        <dbReference type="EMBL" id="CAG1965635.1"/>
    </source>
</evidence>